<comment type="similarity">
    <text evidence="2">Belongs to the DODA-type extradiol aromatic ring-opening dioxygenase family.</text>
</comment>
<evidence type="ECO:0000313" key="8">
    <source>
        <dbReference type="Proteomes" id="UP001153714"/>
    </source>
</evidence>
<reference evidence="7" key="2">
    <citation type="submission" date="2022-10" db="EMBL/GenBank/DDBJ databases">
        <authorList>
            <consortium name="ENA_rothamsted_submissions"/>
            <consortium name="culmorum"/>
            <person name="King R."/>
        </authorList>
    </citation>
    <scope>NUCLEOTIDE SEQUENCE</scope>
</reference>
<dbReference type="GO" id="GO:0016702">
    <property type="term" value="F:oxidoreductase activity, acting on single donors with incorporation of molecular oxygen, incorporation of two atoms of oxygen"/>
    <property type="evidence" value="ECO:0007669"/>
    <property type="project" value="UniProtKB-ARBA"/>
</dbReference>
<evidence type="ECO:0000259" key="6">
    <source>
        <dbReference type="Pfam" id="PF02900"/>
    </source>
</evidence>
<evidence type="ECO:0000256" key="2">
    <source>
        <dbReference type="ARBA" id="ARBA00007581"/>
    </source>
</evidence>
<dbReference type="AlphaFoldDB" id="A0A9N9R5S2"/>
<keyword evidence="3" id="KW-0479">Metal-binding</keyword>
<evidence type="ECO:0000313" key="7">
    <source>
        <dbReference type="EMBL" id="CAG9789823.1"/>
    </source>
</evidence>
<keyword evidence="4" id="KW-0862">Zinc</keyword>
<evidence type="ECO:0000256" key="5">
    <source>
        <dbReference type="ARBA" id="ARBA00023002"/>
    </source>
</evidence>
<dbReference type="OrthoDB" id="7396853at2759"/>
<sequence>MEDDGKVYIAPSLFVNHGGGPNPVLGEKNNLEIAKSLKEVQKVVDLTRLKAIILVTAHWEADQVSISTNEHHDLLFDYYNFPPESYKYKYEGRGDPELARNIHDALTKAQINSRLDNERGWDHGVFIPMMLMRPEADIPIVQVSILYNQDAKLHYNIGKVLREFRKKGVAVIGSGLSYHNMRRLKACRTEKNEYIENREFDDFLSGVCTSDEAIREKIIHWKEASGALDCHPDGEADHLMPLIVAAGAGGNSKGRKVFETAFYNRFLLSNLLWE</sequence>
<dbReference type="PIRSF" id="PIRSF006157">
    <property type="entry name" value="Doxgns_DODA"/>
    <property type="match status" value="1"/>
</dbReference>
<dbReference type="EMBL" id="OU893351">
    <property type="protein sequence ID" value="CAG9789823.1"/>
    <property type="molecule type" value="Genomic_DNA"/>
</dbReference>
<comment type="cofactor">
    <cofactor evidence="1">
        <name>Zn(2+)</name>
        <dbReference type="ChEBI" id="CHEBI:29105"/>
    </cofactor>
</comment>
<protein>
    <recommendedName>
        <fullName evidence="6">Extradiol ring-cleavage dioxygenase class III enzyme subunit B domain-containing protein</fullName>
    </recommendedName>
</protein>
<dbReference type="GO" id="GO:0008270">
    <property type="term" value="F:zinc ion binding"/>
    <property type="evidence" value="ECO:0007669"/>
    <property type="project" value="InterPro"/>
</dbReference>
<dbReference type="InterPro" id="IPR014436">
    <property type="entry name" value="Extradiol_dOase_DODA"/>
</dbReference>
<dbReference type="Gene3D" id="3.40.830.10">
    <property type="entry name" value="LigB-like"/>
    <property type="match status" value="1"/>
</dbReference>
<dbReference type="GO" id="GO:0008198">
    <property type="term" value="F:ferrous iron binding"/>
    <property type="evidence" value="ECO:0007669"/>
    <property type="project" value="InterPro"/>
</dbReference>
<keyword evidence="5" id="KW-0560">Oxidoreductase</keyword>
<dbReference type="Proteomes" id="UP001153714">
    <property type="component" value="Chromosome 20"/>
</dbReference>
<dbReference type="CDD" id="cd07363">
    <property type="entry name" value="45_DOPA_Dioxygenase"/>
    <property type="match status" value="1"/>
</dbReference>
<proteinExistence type="inferred from homology"/>
<dbReference type="PANTHER" id="PTHR30096">
    <property type="entry name" value="4,5-DOPA DIOXYGENASE EXTRADIOL-LIKE PROTEIN"/>
    <property type="match status" value="1"/>
</dbReference>
<dbReference type="SUPFAM" id="SSF53213">
    <property type="entry name" value="LigB-like"/>
    <property type="match status" value="1"/>
</dbReference>
<evidence type="ECO:0000256" key="1">
    <source>
        <dbReference type="ARBA" id="ARBA00001947"/>
    </source>
</evidence>
<dbReference type="Pfam" id="PF02900">
    <property type="entry name" value="LigB"/>
    <property type="match status" value="1"/>
</dbReference>
<dbReference type="PANTHER" id="PTHR30096:SF0">
    <property type="entry name" value="4,5-DOPA DIOXYGENASE EXTRADIOL-LIKE PROTEIN"/>
    <property type="match status" value="1"/>
</dbReference>
<keyword evidence="8" id="KW-1185">Reference proteome</keyword>
<evidence type="ECO:0000256" key="3">
    <source>
        <dbReference type="ARBA" id="ARBA00022723"/>
    </source>
</evidence>
<accession>A0A9N9R5S2</accession>
<dbReference type="InterPro" id="IPR004183">
    <property type="entry name" value="Xdiol_dOase_suB"/>
</dbReference>
<name>A0A9N9R5S2_9NEOP</name>
<evidence type="ECO:0000256" key="4">
    <source>
        <dbReference type="ARBA" id="ARBA00022833"/>
    </source>
</evidence>
<feature type="domain" description="Extradiol ring-cleavage dioxygenase class III enzyme subunit B" evidence="6">
    <location>
        <begin position="33"/>
        <end position="258"/>
    </location>
</feature>
<gene>
    <name evidence="7" type="ORF">DIATSA_LOCUS7529</name>
</gene>
<reference evidence="7" key="1">
    <citation type="submission" date="2021-12" db="EMBL/GenBank/DDBJ databases">
        <authorList>
            <person name="King R."/>
        </authorList>
    </citation>
    <scope>NUCLEOTIDE SEQUENCE</scope>
</reference>
<organism evidence="7 8">
    <name type="scientific">Diatraea saccharalis</name>
    <name type="common">sugarcane borer</name>
    <dbReference type="NCBI Taxonomy" id="40085"/>
    <lineage>
        <taxon>Eukaryota</taxon>
        <taxon>Metazoa</taxon>
        <taxon>Ecdysozoa</taxon>
        <taxon>Arthropoda</taxon>
        <taxon>Hexapoda</taxon>
        <taxon>Insecta</taxon>
        <taxon>Pterygota</taxon>
        <taxon>Neoptera</taxon>
        <taxon>Endopterygota</taxon>
        <taxon>Lepidoptera</taxon>
        <taxon>Glossata</taxon>
        <taxon>Ditrysia</taxon>
        <taxon>Pyraloidea</taxon>
        <taxon>Crambidae</taxon>
        <taxon>Crambinae</taxon>
        <taxon>Diatraea</taxon>
    </lineage>
</organism>